<proteinExistence type="predicted"/>
<sequence length="102" mass="11576">MKDQEFRDWLSKRLWKGEPLTKKAMDTRVRRNQRAERGLHGLGYSQSTLDEVFDDGRWDDLLAQLTALANDPAPDMAIVRAVVPQAEDPKGQLGNMIAGLRQ</sequence>
<dbReference type="Proteomes" id="UP001162881">
    <property type="component" value="Unassembled WGS sequence"/>
</dbReference>
<gene>
    <name evidence="1" type="ORF">MTR62_06625</name>
</gene>
<name>A0ABT0BBE0_9SPHN</name>
<organism evidence="1 2">
    <name type="scientific">Novosphingobium organovorum</name>
    <dbReference type="NCBI Taxonomy" id="2930092"/>
    <lineage>
        <taxon>Bacteria</taxon>
        <taxon>Pseudomonadati</taxon>
        <taxon>Pseudomonadota</taxon>
        <taxon>Alphaproteobacteria</taxon>
        <taxon>Sphingomonadales</taxon>
        <taxon>Sphingomonadaceae</taxon>
        <taxon>Novosphingobium</taxon>
    </lineage>
</organism>
<keyword evidence="2" id="KW-1185">Reference proteome</keyword>
<accession>A0ABT0BBE0</accession>
<reference evidence="1" key="1">
    <citation type="submission" date="2022-03" db="EMBL/GenBank/DDBJ databases">
        <title>Identification of a novel bacterium isolated from mangrove sediments.</title>
        <authorList>
            <person name="Pan X."/>
        </authorList>
    </citation>
    <scope>NUCLEOTIDE SEQUENCE</scope>
    <source>
        <strain evidence="1">B1949</strain>
    </source>
</reference>
<comment type="caution">
    <text evidence="1">The sequence shown here is derived from an EMBL/GenBank/DDBJ whole genome shotgun (WGS) entry which is preliminary data.</text>
</comment>
<dbReference type="EMBL" id="JALHLF010000016">
    <property type="protein sequence ID" value="MCJ2182376.1"/>
    <property type="molecule type" value="Genomic_DNA"/>
</dbReference>
<dbReference type="RefSeq" id="WP_244018241.1">
    <property type="nucleotide sequence ID" value="NZ_JALHLF010000016.1"/>
</dbReference>
<evidence type="ECO:0000313" key="1">
    <source>
        <dbReference type="EMBL" id="MCJ2182376.1"/>
    </source>
</evidence>
<evidence type="ECO:0000313" key="2">
    <source>
        <dbReference type="Proteomes" id="UP001162881"/>
    </source>
</evidence>
<protein>
    <submittedName>
        <fullName evidence="1">Uncharacterized protein</fullName>
    </submittedName>
</protein>